<keyword evidence="2" id="KW-0645">Protease</keyword>
<evidence type="ECO:0000256" key="5">
    <source>
        <dbReference type="SAM" id="MobiDB-lite"/>
    </source>
</evidence>
<dbReference type="Proteomes" id="UP000469215">
    <property type="component" value="Unassembled WGS sequence"/>
</dbReference>
<evidence type="ECO:0000313" key="8">
    <source>
        <dbReference type="Proteomes" id="UP000469215"/>
    </source>
</evidence>
<evidence type="ECO:0000256" key="4">
    <source>
        <dbReference type="ARBA" id="ARBA00022807"/>
    </source>
</evidence>
<dbReference type="PANTHER" id="PTHR47053">
    <property type="entry name" value="MUREIN DD-ENDOPEPTIDASE MEPH-RELATED"/>
    <property type="match status" value="1"/>
</dbReference>
<dbReference type="PROSITE" id="PS51935">
    <property type="entry name" value="NLPC_P60"/>
    <property type="match status" value="1"/>
</dbReference>
<dbReference type="InterPro" id="IPR057812">
    <property type="entry name" value="SH3_YKFC_2nd"/>
</dbReference>
<feature type="region of interest" description="Disordered" evidence="5">
    <location>
        <begin position="1"/>
        <end position="54"/>
    </location>
</feature>
<organism evidence="7 8">
    <name type="scientific">Brevibacterium rongguiense</name>
    <dbReference type="NCBI Taxonomy" id="2695267"/>
    <lineage>
        <taxon>Bacteria</taxon>
        <taxon>Bacillati</taxon>
        <taxon>Actinomycetota</taxon>
        <taxon>Actinomycetes</taxon>
        <taxon>Micrococcales</taxon>
        <taxon>Brevibacteriaceae</taxon>
        <taxon>Brevibacterium</taxon>
    </lineage>
</organism>
<dbReference type="Gene3D" id="3.90.1720.10">
    <property type="entry name" value="endopeptidase domain like (from Nostoc punctiforme)"/>
    <property type="match status" value="1"/>
</dbReference>
<dbReference type="InterPro" id="IPR051202">
    <property type="entry name" value="Peptidase_C40"/>
</dbReference>
<dbReference type="InterPro" id="IPR038765">
    <property type="entry name" value="Papain-like_cys_pep_sf"/>
</dbReference>
<proteinExistence type="inferred from homology"/>
<dbReference type="PANTHER" id="PTHR47053:SF3">
    <property type="entry name" value="GAMMA-D-GLUTAMYL-L-LYSINE DIPEPTIDYL-PEPTIDASE"/>
    <property type="match status" value="1"/>
</dbReference>
<dbReference type="Pfam" id="PF00877">
    <property type="entry name" value="NLPC_P60"/>
    <property type="match status" value="1"/>
</dbReference>
<dbReference type="GO" id="GO:0006508">
    <property type="term" value="P:proteolysis"/>
    <property type="evidence" value="ECO:0007669"/>
    <property type="project" value="UniProtKB-KW"/>
</dbReference>
<sequence>MPTTGAPASPGQPSPAQTEDEGGLTAVDRPDVLQPASSDDSAPAAPTVKAGRGISAGDTAYVAVPVATLWKSPSAPRKVDRPALGNPADIAAWTKALKTTELRRGLTGRTETQALYGDAVTVLATKGSWAKVGVAREPAPGAEHGYEAWLPAKQLLDNKDYAEQAESAAVATVTAKATRLRPNPGAKDDSGIEVPLNTELPALAGTDDEVRVGLPDGSKAWAKSADVDVRAHGEPVPAPKPAELVATAKQFTGLRYLWGGTSAYGFDCSGFTYSVYRAHGIELPRDSGPQFKAGKAVSTSELQPGDLLFFAQPGGTGSVHHVGMYIGDGKMIHAPNASTSVKVSDWRDWDSRGEFAGARRYL</sequence>
<accession>A0A6N9H7A0</accession>
<protein>
    <recommendedName>
        <fullName evidence="6">NlpC/P60 domain-containing protein</fullName>
    </recommendedName>
</protein>
<comment type="caution">
    <text evidence="7">The sequence shown here is derived from an EMBL/GenBank/DDBJ whole genome shotgun (WGS) entry which is preliminary data.</text>
</comment>
<evidence type="ECO:0000259" key="6">
    <source>
        <dbReference type="PROSITE" id="PS51935"/>
    </source>
</evidence>
<keyword evidence="3" id="KW-0378">Hydrolase</keyword>
<feature type="compositionally biased region" description="Low complexity" evidence="5">
    <location>
        <begin position="1"/>
        <end position="17"/>
    </location>
</feature>
<feature type="compositionally biased region" description="Low complexity" evidence="5">
    <location>
        <begin position="35"/>
        <end position="46"/>
    </location>
</feature>
<evidence type="ECO:0000256" key="3">
    <source>
        <dbReference type="ARBA" id="ARBA00022801"/>
    </source>
</evidence>
<reference evidence="7 8" key="1">
    <citation type="submission" date="2020-01" db="EMBL/GenBank/DDBJ databases">
        <authorList>
            <person name="Deng T."/>
        </authorList>
    </citation>
    <scope>NUCLEOTIDE SEQUENCE [LARGE SCALE GENOMIC DNA]</scope>
    <source>
        <strain evidence="7 8">5221</strain>
    </source>
</reference>
<dbReference type="GO" id="GO:0008234">
    <property type="term" value="F:cysteine-type peptidase activity"/>
    <property type="evidence" value="ECO:0007669"/>
    <property type="project" value="UniProtKB-KW"/>
</dbReference>
<dbReference type="SUPFAM" id="SSF54001">
    <property type="entry name" value="Cysteine proteinases"/>
    <property type="match status" value="1"/>
</dbReference>
<name>A0A6N9H7A0_9MICO</name>
<feature type="domain" description="NlpC/P60" evidence="6">
    <location>
        <begin position="238"/>
        <end position="362"/>
    </location>
</feature>
<keyword evidence="8" id="KW-1185">Reference proteome</keyword>
<dbReference type="Gene3D" id="2.30.30.40">
    <property type="entry name" value="SH3 Domains"/>
    <property type="match status" value="1"/>
</dbReference>
<keyword evidence="4" id="KW-0788">Thiol protease</keyword>
<evidence type="ECO:0000256" key="1">
    <source>
        <dbReference type="ARBA" id="ARBA00007074"/>
    </source>
</evidence>
<evidence type="ECO:0000313" key="7">
    <source>
        <dbReference type="EMBL" id="MYM19761.1"/>
    </source>
</evidence>
<dbReference type="EMBL" id="WWEQ01000024">
    <property type="protein sequence ID" value="MYM19761.1"/>
    <property type="molecule type" value="Genomic_DNA"/>
</dbReference>
<dbReference type="Pfam" id="PF23795">
    <property type="entry name" value="SH3_YKFC_2nd"/>
    <property type="match status" value="1"/>
</dbReference>
<dbReference type="AlphaFoldDB" id="A0A6N9H7A0"/>
<dbReference type="InterPro" id="IPR000064">
    <property type="entry name" value="NLP_P60_dom"/>
</dbReference>
<comment type="similarity">
    <text evidence="1">Belongs to the peptidase C40 family.</text>
</comment>
<gene>
    <name evidence="7" type="ORF">GSY69_07205</name>
</gene>
<evidence type="ECO:0000256" key="2">
    <source>
        <dbReference type="ARBA" id="ARBA00022670"/>
    </source>
</evidence>